<evidence type="ECO:0000256" key="18">
    <source>
        <dbReference type="ARBA" id="ARBA00047848"/>
    </source>
</evidence>
<dbReference type="InterPro" id="IPR002912">
    <property type="entry name" value="ACT_dom"/>
</dbReference>
<dbReference type="Pfam" id="PF00800">
    <property type="entry name" value="PDT"/>
    <property type="match status" value="1"/>
</dbReference>
<dbReference type="Pfam" id="PF01817">
    <property type="entry name" value="CM_2"/>
    <property type="match status" value="1"/>
</dbReference>
<dbReference type="CDD" id="cd04905">
    <property type="entry name" value="ACT_CM-PDT"/>
    <property type="match status" value="1"/>
</dbReference>
<keyword evidence="11" id="KW-0057">Aromatic amino acid biosynthesis</keyword>
<dbReference type="PANTHER" id="PTHR21022">
    <property type="entry name" value="PREPHENATE DEHYDRATASE P PROTEIN"/>
    <property type="match status" value="1"/>
</dbReference>
<proteinExistence type="predicted"/>
<dbReference type="Gene3D" id="3.30.70.260">
    <property type="match status" value="1"/>
</dbReference>
<evidence type="ECO:0000259" key="21">
    <source>
        <dbReference type="PROSITE" id="PS51171"/>
    </source>
</evidence>
<keyword evidence="15" id="KW-0511">Multifunctional enzyme</keyword>
<dbReference type="Proteomes" id="UP000606499">
    <property type="component" value="Unassembled WGS sequence"/>
</dbReference>
<sequence length="379" mass="42615">MRELPAIRREINEVDEQMRALFLKRMSLALEVAHAKAETNDSVYKPDREAEIIEQRTAGMDGEIRLKYTALLQSMIRASREYQYSEQLREEPARFPLHPAGSALDPKTVYYQGVPGAYQELAARALFPQCEPVNVPTWEQVFRSVRDGAADVGVVPVENTTAGTVSEVYDLLLEYGLCINRSYIRKISHCLAAVPGARLADIQSVCSHPHALPQCHAFIAAHNLEAIEVANTAIAAQNVRDKGDRRLAAICSREAAERYGLHILEEGINDLKHNETRFIAVSRMLTSQPEDNRIEIAFHIPNVAGSLNTVLDTIAHYGIDMTSIYSRPLKDSPWCYVFYLDFTGNMRDHAVQSLLYQLHEELPYIKVIGSYQVSDATEE</sequence>
<evidence type="ECO:0000313" key="23">
    <source>
        <dbReference type="EMBL" id="MBC5725890.1"/>
    </source>
</evidence>
<comment type="function">
    <text evidence="2">Catalyzes the Claisen rearrangement of chorismate to prephenate and the decarboxylation/dehydration of prephenate to phenylpyruvate.</text>
</comment>
<name>A0A923LXG5_9FIRM</name>
<comment type="pathway">
    <text evidence="5">Metabolic intermediate biosynthesis; prephenate biosynthesis; prephenate from chorismate: step 1/1.</text>
</comment>
<evidence type="ECO:0000259" key="20">
    <source>
        <dbReference type="PROSITE" id="PS51168"/>
    </source>
</evidence>
<evidence type="ECO:0000256" key="7">
    <source>
        <dbReference type="ARBA" id="ARBA00014401"/>
    </source>
</evidence>
<feature type="site" description="Essential for prephenate dehydratase activity" evidence="19">
    <location>
        <position position="276"/>
    </location>
</feature>
<evidence type="ECO:0000256" key="10">
    <source>
        <dbReference type="ARBA" id="ARBA00022605"/>
    </source>
</evidence>
<evidence type="ECO:0000256" key="16">
    <source>
        <dbReference type="ARBA" id="ARBA00031175"/>
    </source>
</evidence>
<accession>A0A923LXG5</accession>
<organism evidence="23 24">
    <name type="scientific">Agathobaculum faecis</name>
    <dbReference type="NCBI Taxonomy" id="2763013"/>
    <lineage>
        <taxon>Bacteria</taxon>
        <taxon>Bacillati</taxon>
        <taxon>Bacillota</taxon>
        <taxon>Clostridia</taxon>
        <taxon>Eubacteriales</taxon>
        <taxon>Butyricicoccaceae</taxon>
        <taxon>Agathobaculum</taxon>
    </lineage>
</organism>
<dbReference type="InterPro" id="IPR018528">
    <property type="entry name" value="Preph_deHydtase_CS"/>
</dbReference>
<evidence type="ECO:0000256" key="8">
    <source>
        <dbReference type="ARBA" id="ARBA00021872"/>
    </source>
</evidence>
<comment type="pathway">
    <text evidence="4">Amino-acid biosynthesis; L-phenylalanine biosynthesis; phenylpyruvate from prephenate: step 1/1.</text>
</comment>
<dbReference type="InterPro" id="IPR001086">
    <property type="entry name" value="Preph_deHydtase"/>
</dbReference>
<dbReference type="PANTHER" id="PTHR21022:SF19">
    <property type="entry name" value="PREPHENATE DEHYDRATASE-RELATED"/>
    <property type="match status" value="1"/>
</dbReference>
<dbReference type="SMART" id="SM00830">
    <property type="entry name" value="CM_2"/>
    <property type="match status" value="1"/>
</dbReference>
<evidence type="ECO:0000256" key="19">
    <source>
        <dbReference type="PIRSR" id="PIRSR001500-2"/>
    </source>
</evidence>
<dbReference type="PROSITE" id="PS51671">
    <property type="entry name" value="ACT"/>
    <property type="match status" value="1"/>
</dbReference>
<dbReference type="Gene3D" id="3.40.190.10">
    <property type="entry name" value="Periplasmic binding protein-like II"/>
    <property type="match status" value="2"/>
</dbReference>
<dbReference type="InterPro" id="IPR036979">
    <property type="entry name" value="CM_dom_sf"/>
</dbReference>
<evidence type="ECO:0000256" key="15">
    <source>
        <dbReference type="ARBA" id="ARBA00023268"/>
    </source>
</evidence>
<keyword evidence="24" id="KW-1185">Reference proteome</keyword>
<feature type="domain" description="Chorismate mutase" evidence="20">
    <location>
        <begin position="1"/>
        <end position="87"/>
    </location>
</feature>
<evidence type="ECO:0000256" key="6">
    <source>
        <dbReference type="ARBA" id="ARBA00013147"/>
    </source>
</evidence>
<dbReference type="InterPro" id="IPR008242">
    <property type="entry name" value="Chor_mutase/pphenate_deHydtase"/>
</dbReference>
<protein>
    <recommendedName>
        <fullName evidence="7">Bifunctional chorismate mutase/prephenate dehydratase</fullName>
        <ecNumber evidence="6">4.2.1.51</ecNumber>
    </recommendedName>
    <alternativeName>
        <fullName evidence="17">Chorismate mutase-prephenate dehydratase</fullName>
    </alternativeName>
    <alternativeName>
        <fullName evidence="8">Prephenate dehydratase</fullName>
    </alternativeName>
    <alternativeName>
        <fullName evidence="16">p-protein</fullName>
    </alternativeName>
</protein>
<dbReference type="InterPro" id="IPR045865">
    <property type="entry name" value="ACT-like_dom_sf"/>
</dbReference>
<dbReference type="PIRSF" id="PIRSF001500">
    <property type="entry name" value="Chor_mut_pdt_Ppr"/>
    <property type="match status" value="1"/>
</dbReference>
<dbReference type="EMBL" id="JACOPL010000009">
    <property type="protein sequence ID" value="MBC5725890.1"/>
    <property type="molecule type" value="Genomic_DNA"/>
</dbReference>
<dbReference type="SUPFAM" id="SSF55021">
    <property type="entry name" value="ACT-like"/>
    <property type="match status" value="1"/>
</dbReference>
<comment type="catalytic activity">
    <reaction evidence="1">
        <text>chorismate = prephenate</text>
        <dbReference type="Rhea" id="RHEA:13897"/>
        <dbReference type="ChEBI" id="CHEBI:29748"/>
        <dbReference type="ChEBI" id="CHEBI:29934"/>
        <dbReference type="EC" id="5.4.99.5"/>
    </reaction>
</comment>
<evidence type="ECO:0000256" key="14">
    <source>
        <dbReference type="ARBA" id="ARBA00023239"/>
    </source>
</evidence>
<dbReference type="GO" id="GO:0046417">
    <property type="term" value="P:chorismate metabolic process"/>
    <property type="evidence" value="ECO:0007669"/>
    <property type="project" value="InterPro"/>
</dbReference>
<evidence type="ECO:0000256" key="9">
    <source>
        <dbReference type="ARBA" id="ARBA00022490"/>
    </source>
</evidence>
<dbReference type="SUPFAM" id="SSF53850">
    <property type="entry name" value="Periplasmic binding protein-like II"/>
    <property type="match status" value="1"/>
</dbReference>
<dbReference type="NCBIfam" id="NF008865">
    <property type="entry name" value="PRK11898.1"/>
    <property type="match status" value="1"/>
</dbReference>
<dbReference type="GO" id="GO:0009094">
    <property type="term" value="P:L-phenylalanine biosynthetic process"/>
    <property type="evidence" value="ECO:0007669"/>
    <property type="project" value="UniProtKB-KW"/>
</dbReference>
<keyword evidence="9" id="KW-0963">Cytoplasm</keyword>
<dbReference type="GO" id="GO:0004106">
    <property type="term" value="F:chorismate mutase activity"/>
    <property type="evidence" value="ECO:0007669"/>
    <property type="project" value="UniProtKB-EC"/>
</dbReference>
<dbReference type="EC" id="4.2.1.51" evidence="6"/>
<keyword evidence="12" id="KW-0584">Phenylalanine biosynthesis</keyword>
<dbReference type="PROSITE" id="PS51168">
    <property type="entry name" value="CHORISMATE_MUT_2"/>
    <property type="match status" value="1"/>
</dbReference>
<evidence type="ECO:0000313" key="24">
    <source>
        <dbReference type="Proteomes" id="UP000606499"/>
    </source>
</evidence>
<comment type="catalytic activity">
    <reaction evidence="18">
        <text>prephenate + H(+) = 3-phenylpyruvate + CO2 + H2O</text>
        <dbReference type="Rhea" id="RHEA:21648"/>
        <dbReference type="ChEBI" id="CHEBI:15377"/>
        <dbReference type="ChEBI" id="CHEBI:15378"/>
        <dbReference type="ChEBI" id="CHEBI:16526"/>
        <dbReference type="ChEBI" id="CHEBI:18005"/>
        <dbReference type="ChEBI" id="CHEBI:29934"/>
        <dbReference type="EC" id="4.2.1.51"/>
    </reaction>
</comment>
<dbReference type="PROSITE" id="PS51171">
    <property type="entry name" value="PREPHENATE_DEHYDR_3"/>
    <property type="match status" value="1"/>
</dbReference>
<feature type="domain" description="ACT" evidence="22">
    <location>
        <begin position="295"/>
        <end position="372"/>
    </location>
</feature>
<comment type="caution">
    <text evidence="23">The sequence shown here is derived from an EMBL/GenBank/DDBJ whole genome shotgun (WGS) entry which is preliminary data.</text>
</comment>
<dbReference type="Gene3D" id="1.20.59.10">
    <property type="entry name" value="Chorismate mutase"/>
    <property type="match status" value="1"/>
</dbReference>
<dbReference type="AlphaFoldDB" id="A0A923LXG5"/>
<gene>
    <name evidence="23" type="primary">pheA</name>
    <name evidence="23" type="ORF">H8S45_10530</name>
</gene>
<evidence type="ECO:0000256" key="12">
    <source>
        <dbReference type="ARBA" id="ARBA00023222"/>
    </source>
</evidence>
<comment type="subcellular location">
    <subcellularLocation>
        <location evidence="3">Cytoplasm</location>
    </subcellularLocation>
</comment>
<keyword evidence="13" id="KW-0413">Isomerase</keyword>
<feature type="domain" description="Prephenate dehydratase" evidence="21">
    <location>
        <begin position="108"/>
        <end position="283"/>
    </location>
</feature>
<evidence type="ECO:0000256" key="5">
    <source>
        <dbReference type="ARBA" id="ARBA00004817"/>
    </source>
</evidence>
<keyword evidence="14 23" id="KW-0456">Lyase</keyword>
<evidence type="ECO:0000256" key="13">
    <source>
        <dbReference type="ARBA" id="ARBA00023235"/>
    </source>
</evidence>
<evidence type="ECO:0000256" key="1">
    <source>
        <dbReference type="ARBA" id="ARBA00000824"/>
    </source>
</evidence>
<keyword evidence="10" id="KW-0028">Amino-acid biosynthesis</keyword>
<dbReference type="InterPro" id="IPR036263">
    <property type="entry name" value="Chorismate_II_sf"/>
</dbReference>
<dbReference type="PROSITE" id="PS00857">
    <property type="entry name" value="PREPHENATE_DEHYDR_1"/>
    <property type="match status" value="1"/>
</dbReference>
<dbReference type="SUPFAM" id="SSF48600">
    <property type="entry name" value="Chorismate mutase II"/>
    <property type="match status" value="1"/>
</dbReference>
<evidence type="ECO:0000256" key="17">
    <source>
        <dbReference type="ARBA" id="ARBA00031520"/>
    </source>
</evidence>
<dbReference type="GO" id="GO:0004664">
    <property type="term" value="F:prephenate dehydratase activity"/>
    <property type="evidence" value="ECO:0007669"/>
    <property type="project" value="UniProtKB-EC"/>
</dbReference>
<evidence type="ECO:0000256" key="3">
    <source>
        <dbReference type="ARBA" id="ARBA00004496"/>
    </source>
</evidence>
<dbReference type="RefSeq" id="WP_054327297.1">
    <property type="nucleotide sequence ID" value="NZ_JACOPL010000009.1"/>
</dbReference>
<evidence type="ECO:0000256" key="4">
    <source>
        <dbReference type="ARBA" id="ARBA00004741"/>
    </source>
</evidence>
<dbReference type="GO" id="GO:0005737">
    <property type="term" value="C:cytoplasm"/>
    <property type="evidence" value="ECO:0007669"/>
    <property type="project" value="UniProtKB-SubCell"/>
</dbReference>
<dbReference type="CDD" id="cd13631">
    <property type="entry name" value="PBP2_Ct-PDT_like"/>
    <property type="match status" value="1"/>
</dbReference>
<evidence type="ECO:0000259" key="22">
    <source>
        <dbReference type="PROSITE" id="PS51671"/>
    </source>
</evidence>
<evidence type="ECO:0000256" key="2">
    <source>
        <dbReference type="ARBA" id="ARBA00002364"/>
    </source>
</evidence>
<reference evidence="23" key="1">
    <citation type="submission" date="2020-08" db="EMBL/GenBank/DDBJ databases">
        <title>Genome public.</title>
        <authorList>
            <person name="Liu C."/>
            <person name="Sun Q."/>
        </authorList>
    </citation>
    <scope>NUCLEOTIDE SEQUENCE</scope>
    <source>
        <strain evidence="23">NSJ-28</strain>
    </source>
</reference>
<dbReference type="InterPro" id="IPR002701">
    <property type="entry name" value="CM_II_prokaryot"/>
</dbReference>
<evidence type="ECO:0000256" key="11">
    <source>
        <dbReference type="ARBA" id="ARBA00023141"/>
    </source>
</evidence>